<dbReference type="EMBL" id="QDKQ01000028">
    <property type="protein sequence ID" value="PVM91832.1"/>
    <property type="molecule type" value="Genomic_DNA"/>
</dbReference>
<proteinExistence type="predicted"/>
<comment type="caution">
    <text evidence="2">The sequence shown here is derived from an EMBL/GenBank/DDBJ whole genome shotgun (WGS) entry which is preliminary data.</text>
</comment>
<gene>
    <name evidence="2" type="ORF">DDF67_06230</name>
</gene>
<dbReference type="RefSeq" id="WP_109100051.1">
    <property type="nucleotide sequence ID" value="NZ_QDKQ01000028.1"/>
</dbReference>
<sequence>MEKVFVAQRVANKLFATENAVDTAMMEAAELMADMLKARKDLGLSAVVGDKASAKLVEALAALGEARSAMVDMHGQLNEVKLRMGIRTKLAGVEDKSGDLGGQTGHAEGLRTVA</sequence>
<keyword evidence="3" id="KW-1185">Reference proteome</keyword>
<organism evidence="2 3">
    <name type="scientific">Caulobacter endophyticus</name>
    <dbReference type="NCBI Taxonomy" id="2172652"/>
    <lineage>
        <taxon>Bacteria</taxon>
        <taxon>Pseudomonadati</taxon>
        <taxon>Pseudomonadota</taxon>
        <taxon>Alphaproteobacteria</taxon>
        <taxon>Caulobacterales</taxon>
        <taxon>Caulobacteraceae</taxon>
        <taxon>Caulobacter</taxon>
    </lineage>
</organism>
<dbReference type="AlphaFoldDB" id="A0A2T9K774"/>
<reference evidence="2 3" key="1">
    <citation type="submission" date="2018-04" db="EMBL/GenBank/DDBJ databases">
        <title>The genome sequence of Caulobacter sp. 744.</title>
        <authorList>
            <person name="Gao J."/>
            <person name="Sun J."/>
        </authorList>
    </citation>
    <scope>NUCLEOTIDE SEQUENCE [LARGE SCALE GENOMIC DNA]</scope>
    <source>
        <strain evidence="2 3">774</strain>
    </source>
</reference>
<name>A0A2T9K774_9CAUL</name>
<evidence type="ECO:0000256" key="1">
    <source>
        <dbReference type="SAM" id="MobiDB-lite"/>
    </source>
</evidence>
<dbReference type="OrthoDB" id="7204693at2"/>
<evidence type="ECO:0000313" key="3">
    <source>
        <dbReference type="Proteomes" id="UP000245073"/>
    </source>
</evidence>
<accession>A0A2T9K774</accession>
<evidence type="ECO:0000313" key="2">
    <source>
        <dbReference type="EMBL" id="PVM91832.1"/>
    </source>
</evidence>
<dbReference type="Proteomes" id="UP000245073">
    <property type="component" value="Unassembled WGS sequence"/>
</dbReference>
<protein>
    <submittedName>
        <fullName evidence="2">Uncharacterized protein</fullName>
    </submittedName>
</protein>
<feature type="region of interest" description="Disordered" evidence="1">
    <location>
        <begin position="94"/>
        <end position="114"/>
    </location>
</feature>